<evidence type="ECO:0000313" key="2">
    <source>
        <dbReference type="EMBL" id="GER98088.1"/>
    </source>
</evidence>
<dbReference type="Proteomes" id="UP000334990">
    <property type="component" value="Unassembled WGS sequence"/>
</dbReference>
<dbReference type="EMBL" id="BLAD01000035">
    <property type="protein sequence ID" value="GER98088.1"/>
    <property type="molecule type" value="Genomic_DNA"/>
</dbReference>
<gene>
    <name evidence="2" type="ORF">Acor_01500</name>
</gene>
<dbReference type="AlphaFoldDB" id="A0A5M3VPF1"/>
<evidence type="ECO:0000313" key="3">
    <source>
        <dbReference type="Proteomes" id="UP000334990"/>
    </source>
</evidence>
<reference evidence="2 3" key="1">
    <citation type="submission" date="2019-10" db="EMBL/GenBank/DDBJ databases">
        <title>Whole genome shotgun sequence of Acrocarpospora corrugata NBRC 13972.</title>
        <authorList>
            <person name="Ichikawa N."/>
            <person name="Kimura A."/>
            <person name="Kitahashi Y."/>
            <person name="Komaki H."/>
            <person name="Oguchi A."/>
        </authorList>
    </citation>
    <scope>NUCLEOTIDE SEQUENCE [LARGE SCALE GENOMIC DNA]</scope>
    <source>
        <strain evidence="2 3">NBRC 13972</strain>
    </source>
</reference>
<proteinExistence type="predicted"/>
<accession>A0A5M3VPF1</accession>
<dbReference type="OrthoDB" id="5496274at2"/>
<organism evidence="2 3">
    <name type="scientific">Acrocarpospora corrugata</name>
    <dbReference type="NCBI Taxonomy" id="35763"/>
    <lineage>
        <taxon>Bacteria</taxon>
        <taxon>Bacillati</taxon>
        <taxon>Actinomycetota</taxon>
        <taxon>Actinomycetes</taxon>
        <taxon>Streptosporangiales</taxon>
        <taxon>Streptosporangiaceae</taxon>
        <taxon>Acrocarpospora</taxon>
    </lineage>
</organism>
<dbReference type="Gene3D" id="3.30.450.40">
    <property type="match status" value="1"/>
</dbReference>
<protein>
    <recommendedName>
        <fullName evidence="1">GAF domain-containing protein</fullName>
    </recommendedName>
</protein>
<dbReference type="Pfam" id="PF01590">
    <property type="entry name" value="GAF"/>
    <property type="match status" value="1"/>
</dbReference>
<comment type="caution">
    <text evidence="2">The sequence shown here is derived from an EMBL/GenBank/DDBJ whole genome shotgun (WGS) entry which is preliminary data.</text>
</comment>
<dbReference type="InterPro" id="IPR029016">
    <property type="entry name" value="GAF-like_dom_sf"/>
</dbReference>
<keyword evidence="3" id="KW-1185">Reference proteome</keyword>
<name>A0A5M3VPF1_9ACTN</name>
<dbReference type="InterPro" id="IPR003018">
    <property type="entry name" value="GAF"/>
</dbReference>
<sequence>MADVLDGRRQPADEIMGRFLDGKLTGGELRAPILNSWLRCQAAGLTPDNARPRLFHDLDFDCEVVRAARPVFERLRTAVMGTPAGMFLGDANGVIFLRNVGEPAQGTLLDAVGSAPGFSYAETDIGTTALGSALVERRTCRVSGNEHFAEELHGLTAVATPIRNPLSGRVAGVISVTCPNDRASMEMTALAQRSATAVEQRLLELSSQHERALMEKFLRTKGVRAGNAALRSAPRNLCRRDRLALEDAAVRLVAQGRRAVLEITLSNGRTATLSAQPMSDSTGIAVEVWLTGG</sequence>
<evidence type="ECO:0000259" key="1">
    <source>
        <dbReference type="Pfam" id="PF01590"/>
    </source>
</evidence>
<dbReference type="SUPFAM" id="SSF55781">
    <property type="entry name" value="GAF domain-like"/>
    <property type="match status" value="1"/>
</dbReference>
<feature type="domain" description="GAF" evidence="1">
    <location>
        <begin position="87"/>
        <end position="202"/>
    </location>
</feature>
<dbReference type="RefSeq" id="WP_155334542.1">
    <property type="nucleotide sequence ID" value="NZ_BAAABN010000006.1"/>
</dbReference>